<evidence type="ECO:0000256" key="3">
    <source>
        <dbReference type="ARBA" id="ARBA00023163"/>
    </source>
</evidence>
<dbReference type="SUPFAM" id="SSF51215">
    <property type="entry name" value="Regulatory protein AraC"/>
    <property type="match status" value="1"/>
</dbReference>
<dbReference type="Pfam" id="PF02311">
    <property type="entry name" value="AraC_binding"/>
    <property type="match status" value="1"/>
</dbReference>
<dbReference type="InterPro" id="IPR014710">
    <property type="entry name" value="RmlC-like_jellyroll"/>
</dbReference>
<dbReference type="OrthoDB" id="9803764at2"/>
<keyword evidence="3" id="KW-0804">Transcription</keyword>
<name>A0A5C4T916_9BACL</name>
<keyword evidence="2" id="KW-0238">DNA-binding</keyword>
<dbReference type="GO" id="GO:0003700">
    <property type="term" value="F:DNA-binding transcription factor activity"/>
    <property type="evidence" value="ECO:0007669"/>
    <property type="project" value="InterPro"/>
</dbReference>
<dbReference type="Proteomes" id="UP000307943">
    <property type="component" value="Unassembled WGS sequence"/>
</dbReference>
<comment type="caution">
    <text evidence="5">The sequence shown here is derived from an EMBL/GenBank/DDBJ whole genome shotgun (WGS) entry which is preliminary data.</text>
</comment>
<protein>
    <submittedName>
        <fullName evidence="5">Helix-turn-helix domain-containing protein</fullName>
    </submittedName>
</protein>
<dbReference type="SMART" id="SM00342">
    <property type="entry name" value="HTH_ARAC"/>
    <property type="match status" value="1"/>
</dbReference>
<proteinExistence type="predicted"/>
<dbReference type="PROSITE" id="PS00041">
    <property type="entry name" value="HTH_ARAC_FAMILY_1"/>
    <property type="match status" value="1"/>
</dbReference>
<dbReference type="Pfam" id="PF12833">
    <property type="entry name" value="HTH_18"/>
    <property type="match status" value="1"/>
</dbReference>
<dbReference type="InterPro" id="IPR018062">
    <property type="entry name" value="HTH_AraC-typ_CS"/>
</dbReference>
<reference evidence="5 6" key="1">
    <citation type="submission" date="2019-05" db="EMBL/GenBank/DDBJ databases">
        <title>We sequenced the genome of Paenibacillus hemerocallicola KCTC 33185 for further insight into its adaptation and study the phylogeny of Paenibacillus.</title>
        <authorList>
            <person name="Narsing Rao M.P."/>
        </authorList>
    </citation>
    <scope>NUCLEOTIDE SEQUENCE [LARGE SCALE GENOMIC DNA]</scope>
    <source>
        <strain evidence="5 6">KCTC 33185</strain>
    </source>
</reference>
<dbReference type="Gene3D" id="1.10.10.60">
    <property type="entry name" value="Homeodomain-like"/>
    <property type="match status" value="2"/>
</dbReference>
<sequence>MELERKLMVHYSHPRDFPFWIQRNGHNSLNTPGWHVHEFVELIFVMDGQATHLIQDAAFDLRAGDVFMINPGEMHEYALKDNQRIEIVNCLFQPDFIPSSLLHEMQLSDSLDFFYVQPFLNGEARFHHKLNLQGEAAREAMELLEQIEREMGRRHSGFQSLVRLKMVELFILLSRHYDTRGEHSGARSTSELLVRRVCGYVERHYNQKITLALLSNLFHIGERQLNRQFNKHIGTSVIHYLHRIRIDHAKRLLADTDEKISVIAELVGYEDPAFFTKLFTREASCPPGKYRETIRPSPNRQ</sequence>
<dbReference type="PROSITE" id="PS01124">
    <property type="entry name" value="HTH_ARAC_FAMILY_2"/>
    <property type="match status" value="1"/>
</dbReference>
<evidence type="ECO:0000313" key="5">
    <source>
        <dbReference type="EMBL" id="TNJ65521.1"/>
    </source>
</evidence>
<keyword evidence="1" id="KW-0805">Transcription regulation</keyword>
<dbReference type="AlphaFoldDB" id="A0A5C4T916"/>
<dbReference type="Gene3D" id="2.60.120.10">
    <property type="entry name" value="Jelly Rolls"/>
    <property type="match status" value="1"/>
</dbReference>
<accession>A0A5C4T916</accession>
<evidence type="ECO:0000313" key="6">
    <source>
        <dbReference type="Proteomes" id="UP000307943"/>
    </source>
</evidence>
<evidence type="ECO:0000256" key="1">
    <source>
        <dbReference type="ARBA" id="ARBA00023015"/>
    </source>
</evidence>
<keyword evidence="6" id="KW-1185">Reference proteome</keyword>
<evidence type="ECO:0000259" key="4">
    <source>
        <dbReference type="PROSITE" id="PS01124"/>
    </source>
</evidence>
<dbReference type="GO" id="GO:0043565">
    <property type="term" value="F:sequence-specific DNA binding"/>
    <property type="evidence" value="ECO:0007669"/>
    <property type="project" value="InterPro"/>
</dbReference>
<dbReference type="PANTHER" id="PTHR43280">
    <property type="entry name" value="ARAC-FAMILY TRANSCRIPTIONAL REGULATOR"/>
    <property type="match status" value="1"/>
</dbReference>
<dbReference type="InterPro" id="IPR037923">
    <property type="entry name" value="HTH-like"/>
</dbReference>
<dbReference type="InterPro" id="IPR003313">
    <property type="entry name" value="AraC-bd"/>
</dbReference>
<feature type="domain" description="HTH araC/xylS-type" evidence="4">
    <location>
        <begin position="195"/>
        <end position="293"/>
    </location>
</feature>
<dbReference type="PANTHER" id="PTHR43280:SF2">
    <property type="entry name" value="HTH-TYPE TRANSCRIPTIONAL REGULATOR EXSA"/>
    <property type="match status" value="1"/>
</dbReference>
<dbReference type="EMBL" id="VDCQ01000018">
    <property type="protein sequence ID" value="TNJ65521.1"/>
    <property type="molecule type" value="Genomic_DNA"/>
</dbReference>
<organism evidence="5 6">
    <name type="scientific">Paenibacillus hemerocallicola</name>
    <dbReference type="NCBI Taxonomy" id="1172614"/>
    <lineage>
        <taxon>Bacteria</taxon>
        <taxon>Bacillati</taxon>
        <taxon>Bacillota</taxon>
        <taxon>Bacilli</taxon>
        <taxon>Bacillales</taxon>
        <taxon>Paenibacillaceae</taxon>
        <taxon>Paenibacillus</taxon>
    </lineage>
</organism>
<dbReference type="RefSeq" id="WP_139603018.1">
    <property type="nucleotide sequence ID" value="NZ_VDCQ01000018.1"/>
</dbReference>
<dbReference type="InterPro" id="IPR018060">
    <property type="entry name" value="HTH_AraC"/>
</dbReference>
<evidence type="ECO:0000256" key="2">
    <source>
        <dbReference type="ARBA" id="ARBA00023125"/>
    </source>
</evidence>
<dbReference type="InterPro" id="IPR009057">
    <property type="entry name" value="Homeodomain-like_sf"/>
</dbReference>
<gene>
    <name evidence="5" type="ORF">FE784_14980</name>
</gene>
<dbReference type="SUPFAM" id="SSF46689">
    <property type="entry name" value="Homeodomain-like"/>
    <property type="match status" value="2"/>
</dbReference>